<dbReference type="AlphaFoldDB" id="A0A2A2EJD7"/>
<keyword evidence="3" id="KW-1185">Reference proteome</keyword>
<dbReference type="RefSeq" id="WP_095613380.1">
    <property type="nucleotide sequence ID" value="NZ_MVOG01000017.1"/>
</dbReference>
<keyword evidence="1" id="KW-1133">Transmembrane helix</keyword>
<name>A0A2A2EJD7_9BIFI</name>
<evidence type="ECO:0000256" key="1">
    <source>
        <dbReference type="SAM" id="Phobius"/>
    </source>
</evidence>
<comment type="caution">
    <text evidence="2">The sequence shown here is derived from an EMBL/GenBank/DDBJ whole genome shotgun (WGS) entry which is preliminary data.</text>
</comment>
<dbReference type="OrthoDB" id="3233456at2"/>
<dbReference type="Proteomes" id="UP000217986">
    <property type="component" value="Unassembled WGS sequence"/>
</dbReference>
<feature type="transmembrane region" description="Helical" evidence="1">
    <location>
        <begin position="16"/>
        <end position="36"/>
    </location>
</feature>
<keyword evidence="1" id="KW-0472">Membrane</keyword>
<evidence type="ECO:0000313" key="2">
    <source>
        <dbReference type="EMBL" id="PAU69289.1"/>
    </source>
</evidence>
<sequence>MDTTTADETVEPTPPWKIITVMTVISALTVAAYWLWPKPLDTSHTQLEISASSKFTRAQLDDLVQAVYRESVSMKSCSVDKVKYDEKQSEEIIDMEIADYDEGHGSALGRAARQHGRDGAAVVFVDMTCREHVDDEDHMEEFMLLPQADGTQAWELQDRGNG</sequence>
<organism evidence="2 3">
    <name type="scientific">Bifidobacterium italicum</name>
    <dbReference type="NCBI Taxonomy" id="1960968"/>
    <lineage>
        <taxon>Bacteria</taxon>
        <taxon>Bacillati</taxon>
        <taxon>Actinomycetota</taxon>
        <taxon>Actinomycetes</taxon>
        <taxon>Bifidobacteriales</taxon>
        <taxon>Bifidobacteriaceae</taxon>
        <taxon>Bifidobacterium</taxon>
    </lineage>
</organism>
<reference evidence="2 3" key="1">
    <citation type="journal article" date="2017" name="ISME J.">
        <title>Unveiling bifidobacterial biogeography across the mammalian branch of the tree of life.</title>
        <authorList>
            <person name="Milani C."/>
            <person name="Mangifesta M."/>
            <person name="Mancabelli L."/>
            <person name="Lugli G.A."/>
            <person name="James K."/>
            <person name="Duranti S."/>
            <person name="Turroni F."/>
            <person name="Ferrario C."/>
            <person name="Ossiprandi M.C."/>
            <person name="van Sinderen D."/>
            <person name="Ventura M."/>
        </authorList>
    </citation>
    <scope>NUCLEOTIDE SEQUENCE [LARGE SCALE GENOMIC DNA]</scope>
    <source>
        <strain evidence="2 3">70</strain>
    </source>
</reference>
<dbReference type="EMBL" id="MVOG01000017">
    <property type="protein sequence ID" value="PAU69289.1"/>
    <property type="molecule type" value="Genomic_DNA"/>
</dbReference>
<evidence type="ECO:0000313" key="3">
    <source>
        <dbReference type="Proteomes" id="UP000217986"/>
    </source>
</evidence>
<protein>
    <submittedName>
        <fullName evidence="2">Uncharacterized protein</fullName>
    </submittedName>
</protein>
<keyword evidence="1" id="KW-0812">Transmembrane</keyword>
<accession>A0A2A2EJD7</accession>
<gene>
    <name evidence="2" type="ORF">B1400_1030</name>
</gene>
<proteinExistence type="predicted"/>